<protein>
    <recommendedName>
        <fullName evidence="4">ABC transporter domain-containing protein</fullName>
    </recommendedName>
</protein>
<feature type="region of interest" description="Disordered" evidence="3">
    <location>
        <begin position="233"/>
        <end position="294"/>
    </location>
</feature>
<evidence type="ECO:0000313" key="5">
    <source>
        <dbReference type="EMBL" id="CAD9464245.1"/>
    </source>
</evidence>
<dbReference type="InterPro" id="IPR017871">
    <property type="entry name" value="ABC_transporter-like_CS"/>
</dbReference>
<dbReference type="GO" id="GO:0005524">
    <property type="term" value="F:ATP binding"/>
    <property type="evidence" value="ECO:0007669"/>
    <property type="project" value="UniProtKB-KW"/>
</dbReference>
<dbReference type="GO" id="GO:0016887">
    <property type="term" value="F:ATP hydrolysis activity"/>
    <property type="evidence" value="ECO:0007669"/>
    <property type="project" value="InterPro"/>
</dbReference>
<proteinExistence type="predicted"/>
<dbReference type="InterPro" id="IPR015854">
    <property type="entry name" value="ABC_transpr_LolD-like"/>
</dbReference>
<evidence type="ECO:0000256" key="1">
    <source>
        <dbReference type="ARBA" id="ARBA00022741"/>
    </source>
</evidence>
<dbReference type="GO" id="GO:0022857">
    <property type="term" value="F:transmembrane transporter activity"/>
    <property type="evidence" value="ECO:0007669"/>
    <property type="project" value="TreeGrafter"/>
</dbReference>
<dbReference type="GO" id="GO:0005886">
    <property type="term" value="C:plasma membrane"/>
    <property type="evidence" value="ECO:0007669"/>
    <property type="project" value="TreeGrafter"/>
</dbReference>
<feature type="compositionally biased region" description="Acidic residues" evidence="3">
    <location>
        <begin position="258"/>
        <end position="268"/>
    </location>
</feature>
<evidence type="ECO:0000256" key="3">
    <source>
        <dbReference type="SAM" id="MobiDB-lite"/>
    </source>
</evidence>
<dbReference type="PROSITE" id="PS00211">
    <property type="entry name" value="ABC_TRANSPORTER_1"/>
    <property type="match status" value="1"/>
</dbReference>
<dbReference type="EMBL" id="HBGU01037879">
    <property type="protein sequence ID" value="CAD9464245.1"/>
    <property type="molecule type" value="Transcribed_RNA"/>
</dbReference>
<sequence length="334" mass="34554">MPGGVPVRAGDTPAAALVRASCELSRGQASVKVNNLQLSPAIYALSGPNGSGKSSLLSVLTSCARSGDLQPSIRLSGACSIAIAVEAPSDIVEVHQRPYCPLQCAPIRWLADGLDGDHSELAARAANLATQLRFTGRRTGVTKEAQAEAEAEAEAAMAKELLTEADDYCGGLSGGQRAKLELIRAVFLRPACPPLLLLDEPFAALDAPSRANIMRKLKTFCRDSVVLVVYHPESEVEEEEKASKPLAAASDTASEPPSDTESDIESDAALDTAFATESDSESDSASDAAGVAAGGQNDVVGTRAAVCGAGEGVFFDAVLEVRDGMLASPRSCVP</sequence>
<organism evidence="5">
    <name type="scientific">Haptolina brevifila</name>
    <dbReference type="NCBI Taxonomy" id="156173"/>
    <lineage>
        <taxon>Eukaryota</taxon>
        <taxon>Haptista</taxon>
        <taxon>Haptophyta</taxon>
        <taxon>Prymnesiophyceae</taxon>
        <taxon>Prymnesiales</taxon>
        <taxon>Prymnesiaceae</taxon>
        <taxon>Haptolina</taxon>
    </lineage>
</organism>
<feature type="compositionally biased region" description="Low complexity" evidence="3">
    <location>
        <begin position="285"/>
        <end position="294"/>
    </location>
</feature>
<dbReference type="AlphaFoldDB" id="A0A7S2DW74"/>
<keyword evidence="2" id="KW-0067">ATP-binding</keyword>
<dbReference type="Pfam" id="PF00005">
    <property type="entry name" value="ABC_tran"/>
    <property type="match status" value="1"/>
</dbReference>
<accession>A0A7S2DW74</accession>
<dbReference type="SUPFAM" id="SSF52540">
    <property type="entry name" value="P-loop containing nucleoside triphosphate hydrolases"/>
    <property type="match status" value="1"/>
</dbReference>
<reference evidence="5" key="1">
    <citation type="submission" date="2021-01" db="EMBL/GenBank/DDBJ databases">
        <authorList>
            <person name="Corre E."/>
            <person name="Pelletier E."/>
            <person name="Niang G."/>
            <person name="Scheremetjew M."/>
            <person name="Finn R."/>
            <person name="Kale V."/>
            <person name="Holt S."/>
            <person name="Cochrane G."/>
            <person name="Meng A."/>
            <person name="Brown T."/>
            <person name="Cohen L."/>
        </authorList>
    </citation>
    <scope>NUCLEOTIDE SEQUENCE</scope>
    <source>
        <strain evidence="5">UTEX LB 985</strain>
    </source>
</reference>
<gene>
    <name evidence="5" type="ORF">CBRE1094_LOCUS20728</name>
</gene>
<dbReference type="PANTHER" id="PTHR24220">
    <property type="entry name" value="IMPORT ATP-BINDING PROTEIN"/>
    <property type="match status" value="1"/>
</dbReference>
<dbReference type="InterPro" id="IPR003593">
    <property type="entry name" value="AAA+_ATPase"/>
</dbReference>
<dbReference type="SMART" id="SM00382">
    <property type="entry name" value="AAA"/>
    <property type="match status" value="1"/>
</dbReference>
<dbReference type="InterPro" id="IPR003439">
    <property type="entry name" value="ABC_transporter-like_ATP-bd"/>
</dbReference>
<evidence type="ECO:0000256" key="2">
    <source>
        <dbReference type="ARBA" id="ARBA00022840"/>
    </source>
</evidence>
<feature type="domain" description="ABC transporter" evidence="4">
    <location>
        <begin position="7"/>
        <end position="273"/>
    </location>
</feature>
<dbReference type="Gene3D" id="3.40.50.300">
    <property type="entry name" value="P-loop containing nucleotide triphosphate hydrolases"/>
    <property type="match status" value="1"/>
</dbReference>
<dbReference type="PROSITE" id="PS50893">
    <property type="entry name" value="ABC_TRANSPORTER_2"/>
    <property type="match status" value="1"/>
</dbReference>
<dbReference type="InterPro" id="IPR027417">
    <property type="entry name" value="P-loop_NTPase"/>
</dbReference>
<evidence type="ECO:0000259" key="4">
    <source>
        <dbReference type="PROSITE" id="PS50893"/>
    </source>
</evidence>
<dbReference type="CDD" id="cd00267">
    <property type="entry name" value="ABC_ATPase"/>
    <property type="match status" value="1"/>
</dbReference>
<keyword evidence="1" id="KW-0547">Nucleotide-binding</keyword>
<name>A0A7S2DW74_9EUKA</name>
<dbReference type="PANTHER" id="PTHR24220:SF684">
    <property type="entry name" value="FE(3+) IONS IMPORT ATP-BINDING PROTEIN FBPC"/>
    <property type="match status" value="1"/>
</dbReference>